<dbReference type="Gene3D" id="1.20.120.530">
    <property type="entry name" value="GntR ligand-binding domain-like"/>
    <property type="match status" value="1"/>
</dbReference>
<dbReference type="Proteomes" id="UP000752012">
    <property type="component" value="Unassembled WGS sequence"/>
</dbReference>
<dbReference type="GO" id="GO:0043565">
    <property type="term" value="F:sequence-specific DNA binding"/>
    <property type="evidence" value="ECO:0007669"/>
    <property type="project" value="InterPro"/>
</dbReference>
<dbReference type="GO" id="GO:0003700">
    <property type="term" value="F:DNA-binding transcription factor activity"/>
    <property type="evidence" value="ECO:0007669"/>
    <property type="project" value="InterPro"/>
</dbReference>
<proteinExistence type="predicted"/>
<evidence type="ECO:0000313" key="6">
    <source>
        <dbReference type="Proteomes" id="UP000752012"/>
    </source>
</evidence>
<protein>
    <submittedName>
        <fullName evidence="5">GntR family transcriptional regulator</fullName>
    </submittedName>
</protein>
<keyword evidence="2" id="KW-0238">DNA-binding</keyword>
<evidence type="ECO:0000256" key="3">
    <source>
        <dbReference type="ARBA" id="ARBA00023163"/>
    </source>
</evidence>
<dbReference type="InterPro" id="IPR036388">
    <property type="entry name" value="WH-like_DNA-bd_sf"/>
</dbReference>
<dbReference type="PRINTS" id="PR00035">
    <property type="entry name" value="HTHGNTR"/>
</dbReference>
<dbReference type="RefSeq" id="WP_168004348.1">
    <property type="nucleotide sequence ID" value="NZ_JAATHJ010000001.1"/>
</dbReference>
<dbReference type="SMART" id="SM00345">
    <property type="entry name" value="HTH_GNTR"/>
    <property type="match status" value="1"/>
</dbReference>
<dbReference type="InterPro" id="IPR011711">
    <property type="entry name" value="GntR_C"/>
</dbReference>
<dbReference type="PANTHER" id="PTHR43537">
    <property type="entry name" value="TRANSCRIPTIONAL REGULATOR, GNTR FAMILY"/>
    <property type="match status" value="1"/>
</dbReference>
<feature type="domain" description="HTH gntR-type" evidence="4">
    <location>
        <begin position="5"/>
        <end position="76"/>
    </location>
</feature>
<reference evidence="5 6" key="1">
    <citation type="submission" date="2020-03" db="EMBL/GenBank/DDBJ databases">
        <title>Assessment of the enzymatic potential of alkaline-tolerant lipase obtained from Bacillus luteus H11 (technogenic soil) for the bioremediation of saline soils contaminated with petroleum substances.</title>
        <authorList>
            <person name="Kalwasinska A."/>
        </authorList>
    </citation>
    <scope>NUCLEOTIDE SEQUENCE [LARGE SCALE GENOMIC DNA]</scope>
    <source>
        <strain evidence="5 6">H11</strain>
    </source>
</reference>
<dbReference type="CDD" id="cd07377">
    <property type="entry name" value="WHTH_GntR"/>
    <property type="match status" value="1"/>
</dbReference>
<evidence type="ECO:0000256" key="1">
    <source>
        <dbReference type="ARBA" id="ARBA00023015"/>
    </source>
</evidence>
<gene>
    <name evidence="5" type="ORF">HCN83_00490</name>
</gene>
<dbReference type="InterPro" id="IPR008920">
    <property type="entry name" value="TF_FadR/GntR_C"/>
</dbReference>
<dbReference type="InterPro" id="IPR036390">
    <property type="entry name" value="WH_DNA-bd_sf"/>
</dbReference>
<dbReference type="SUPFAM" id="SSF46785">
    <property type="entry name" value="Winged helix' DNA-binding domain"/>
    <property type="match status" value="1"/>
</dbReference>
<accession>A0A969PQE2</accession>
<dbReference type="PRINTS" id="PR00033">
    <property type="entry name" value="HTHASNC"/>
</dbReference>
<keyword evidence="3" id="KW-0804">Transcription</keyword>
<dbReference type="PANTHER" id="PTHR43537:SF24">
    <property type="entry name" value="GLUCONATE OPERON TRANSCRIPTIONAL REPRESSOR"/>
    <property type="match status" value="1"/>
</dbReference>
<dbReference type="AlphaFoldDB" id="A0A969PQE2"/>
<evidence type="ECO:0000256" key="2">
    <source>
        <dbReference type="ARBA" id="ARBA00023125"/>
    </source>
</evidence>
<evidence type="ECO:0000313" key="5">
    <source>
        <dbReference type="EMBL" id="NJP36063.1"/>
    </source>
</evidence>
<name>A0A969PQE2_9BACI</name>
<comment type="caution">
    <text evidence="5">The sequence shown here is derived from an EMBL/GenBank/DDBJ whole genome shotgun (WGS) entry which is preliminary data.</text>
</comment>
<dbReference type="InterPro" id="IPR000524">
    <property type="entry name" value="Tscrpt_reg_HTH_GntR"/>
</dbReference>
<dbReference type="SMART" id="SM00895">
    <property type="entry name" value="FCD"/>
    <property type="match status" value="1"/>
</dbReference>
<dbReference type="InterPro" id="IPR000485">
    <property type="entry name" value="AsnC-type_HTH_dom"/>
</dbReference>
<dbReference type="EMBL" id="JAATHJ010000001">
    <property type="protein sequence ID" value="NJP36063.1"/>
    <property type="molecule type" value="Genomic_DNA"/>
</dbReference>
<evidence type="ECO:0000259" key="4">
    <source>
        <dbReference type="PROSITE" id="PS50949"/>
    </source>
</evidence>
<dbReference type="Pfam" id="PF00392">
    <property type="entry name" value="GntR"/>
    <property type="match status" value="1"/>
</dbReference>
<dbReference type="Gene3D" id="1.10.10.10">
    <property type="entry name" value="Winged helix-like DNA-binding domain superfamily/Winged helix DNA-binding domain"/>
    <property type="match status" value="1"/>
</dbReference>
<organism evidence="5 6">
    <name type="scientific">Alkalicoccus luteus</name>
    <dbReference type="NCBI Taxonomy" id="1237094"/>
    <lineage>
        <taxon>Bacteria</taxon>
        <taxon>Bacillati</taxon>
        <taxon>Bacillota</taxon>
        <taxon>Bacilli</taxon>
        <taxon>Bacillales</taxon>
        <taxon>Bacillaceae</taxon>
        <taxon>Alkalicoccus</taxon>
    </lineage>
</organism>
<sequence>MLKKGSASQKAYEHIRDKILNGDYEKGKKLTEVMLAEDLGVSRTPIREALKKLEEEGLLVNKRVINPSEKDLINTFDVRILLEAHACRCAASFMDASELQELSACIHEARTGSNEEIMAANKRFHDLIVHSSRNKVLIETIERMQSIIFLFRRTVVYHKRPHLIDEHEEIFQAIEARDPALAEQLMKDHLRADLEFSLHAW</sequence>
<keyword evidence="6" id="KW-1185">Reference proteome</keyword>
<dbReference type="SUPFAM" id="SSF48008">
    <property type="entry name" value="GntR ligand-binding domain-like"/>
    <property type="match status" value="1"/>
</dbReference>
<dbReference type="PROSITE" id="PS50949">
    <property type="entry name" value="HTH_GNTR"/>
    <property type="match status" value="1"/>
</dbReference>
<dbReference type="Pfam" id="PF07729">
    <property type="entry name" value="FCD"/>
    <property type="match status" value="1"/>
</dbReference>
<keyword evidence="1" id="KW-0805">Transcription regulation</keyword>